<dbReference type="Proteomes" id="UP001467690">
    <property type="component" value="Unassembled WGS sequence"/>
</dbReference>
<comment type="caution">
    <text evidence="1">The sequence shown here is derived from an EMBL/GenBank/DDBJ whole genome shotgun (WGS) entry which is preliminary data.</text>
</comment>
<protein>
    <recommendedName>
        <fullName evidence="3">SnoaL-like domain-containing protein</fullName>
    </recommendedName>
</protein>
<evidence type="ECO:0000313" key="2">
    <source>
        <dbReference type="Proteomes" id="UP001467690"/>
    </source>
</evidence>
<evidence type="ECO:0008006" key="3">
    <source>
        <dbReference type="Google" id="ProtNLM"/>
    </source>
</evidence>
<sequence>MLIPTKLRFYAFALFIVALECKAERNYTYSLGGCSYNILNTYEVSRFDSAFEQYQPDGTVRAINHKKVDMSYLTELVRSNEITLINKEVLEGEVVIYIFAVLSLREPRNRLFTNTIILDEEFMLELTAVPNKDILEMLGHCGFIRESNTFGG</sequence>
<keyword evidence="2" id="KW-1185">Reference proteome</keyword>
<accession>A0ABV1RI78</accession>
<gene>
    <name evidence="1" type="ORF">ABS311_11090</name>
</gene>
<organism evidence="1 2">
    <name type="scientific">Catenovulum sediminis</name>
    <dbReference type="NCBI Taxonomy" id="1740262"/>
    <lineage>
        <taxon>Bacteria</taxon>
        <taxon>Pseudomonadati</taxon>
        <taxon>Pseudomonadota</taxon>
        <taxon>Gammaproteobacteria</taxon>
        <taxon>Alteromonadales</taxon>
        <taxon>Alteromonadaceae</taxon>
        <taxon>Catenovulum</taxon>
    </lineage>
</organism>
<reference evidence="1 2" key="1">
    <citation type="submission" date="2024-06" db="EMBL/GenBank/DDBJ databases">
        <authorList>
            <person name="Chen R.Y."/>
        </authorList>
    </citation>
    <scope>NUCLEOTIDE SEQUENCE [LARGE SCALE GENOMIC DNA]</scope>
    <source>
        <strain evidence="1 2">D2</strain>
    </source>
</reference>
<evidence type="ECO:0000313" key="1">
    <source>
        <dbReference type="EMBL" id="MER2492425.1"/>
    </source>
</evidence>
<dbReference type="EMBL" id="JBELOE010000211">
    <property type="protein sequence ID" value="MER2492425.1"/>
    <property type="molecule type" value="Genomic_DNA"/>
</dbReference>
<proteinExistence type="predicted"/>
<dbReference type="RefSeq" id="WP_350401942.1">
    <property type="nucleotide sequence ID" value="NZ_JBELOE010000211.1"/>
</dbReference>
<name>A0ABV1RI78_9ALTE</name>